<dbReference type="KEGG" id="yen:YE0859"/>
<accession>A1JK46</accession>
<dbReference type="AlphaFoldDB" id="A1JK46"/>
<protein>
    <submittedName>
        <fullName evidence="1">Hypothetical phage-related protein</fullName>
    </submittedName>
</protein>
<sequence length="81" mass="9190">MITMTVAPIKLTKEINDIELVEHFNNARLSERLILLERLENKLAGFVITDITKEGILKNLVNWISEIKLVANSSTVNKEAK</sequence>
<organism evidence="1 2">
    <name type="scientific">Yersinia enterocolitica serotype O:8 / biotype 1B (strain NCTC 13174 / 8081)</name>
    <dbReference type="NCBI Taxonomy" id="393305"/>
    <lineage>
        <taxon>Bacteria</taxon>
        <taxon>Pseudomonadati</taxon>
        <taxon>Pseudomonadota</taxon>
        <taxon>Gammaproteobacteria</taxon>
        <taxon>Enterobacterales</taxon>
        <taxon>Yersiniaceae</taxon>
        <taxon>Yersinia</taxon>
    </lineage>
</organism>
<evidence type="ECO:0000313" key="1">
    <source>
        <dbReference type="EMBL" id="CAL10960.1"/>
    </source>
</evidence>
<name>A1JK46_YERE8</name>
<dbReference type="OrthoDB" id="9953405at2"/>
<reference evidence="1 2" key="1">
    <citation type="journal article" date="2006" name="PLoS Genet.">
        <title>The complete genome sequence and comparative genome analysis of the high pathogenicity Yersinia enterocolitica strain 8081.</title>
        <authorList>
            <person name="Thomson N.R."/>
            <person name="Howard S."/>
            <person name="Wren B.W."/>
            <person name="Holden M.T.G."/>
            <person name="Crossman L."/>
            <person name="Challis G.L."/>
            <person name="Churcher C."/>
            <person name="Mungall K."/>
            <person name="Brooks K."/>
            <person name="Chillingworth T."/>
            <person name="Feltwell T."/>
            <person name="Abdellah Z."/>
            <person name="Hauser H."/>
            <person name="Jagels K."/>
            <person name="Maddison M."/>
            <person name="Moule S."/>
            <person name="Sanders M."/>
            <person name="Whitehead S."/>
            <person name="Quail M.A."/>
            <person name="Dougan G."/>
            <person name="Parkhill J."/>
            <person name="Prentice M.B."/>
        </authorList>
    </citation>
    <scope>NUCLEOTIDE SEQUENCE [LARGE SCALE GENOMIC DNA]</scope>
    <source>
        <strain evidence="2">NCTC 13174 / 8081</strain>
    </source>
</reference>
<dbReference type="HOGENOM" id="CLU_2621267_0_0_6"/>
<evidence type="ECO:0000313" key="2">
    <source>
        <dbReference type="Proteomes" id="UP000000642"/>
    </source>
</evidence>
<proteinExistence type="predicted"/>
<dbReference type="PATRIC" id="fig|393305.7.peg.955"/>
<gene>
    <name evidence="1" type="ordered locus">YE0859</name>
</gene>
<dbReference type="Proteomes" id="UP000000642">
    <property type="component" value="Chromosome"/>
</dbReference>
<dbReference type="EMBL" id="AM286415">
    <property type="protein sequence ID" value="CAL10960.1"/>
    <property type="molecule type" value="Genomic_DNA"/>
</dbReference>